<reference evidence="2" key="1">
    <citation type="journal article" date="2017" name="Genome Biol.">
        <title>Comparative genomics reveals high biological diversity and specific adaptations in the industrially and medically important fungal genus Aspergillus.</title>
        <authorList>
            <person name="de Vries R.P."/>
            <person name="Riley R."/>
            <person name="Wiebenga A."/>
            <person name="Aguilar-Osorio G."/>
            <person name="Amillis S."/>
            <person name="Uchima C.A."/>
            <person name="Anderluh G."/>
            <person name="Asadollahi M."/>
            <person name="Askin M."/>
            <person name="Barry K."/>
            <person name="Battaglia E."/>
            <person name="Bayram O."/>
            <person name="Benocci T."/>
            <person name="Braus-Stromeyer S.A."/>
            <person name="Caldana C."/>
            <person name="Canovas D."/>
            <person name="Cerqueira G.C."/>
            <person name="Chen F."/>
            <person name="Chen W."/>
            <person name="Choi C."/>
            <person name="Clum A."/>
            <person name="Dos Santos R.A."/>
            <person name="Damasio A.R."/>
            <person name="Diallinas G."/>
            <person name="Emri T."/>
            <person name="Fekete E."/>
            <person name="Flipphi M."/>
            <person name="Freyberg S."/>
            <person name="Gallo A."/>
            <person name="Gournas C."/>
            <person name="Habgood R."/>
            <person name="Hainaut M."/>
            <person name="Harispe M.L."/>
            <person name="Henrissat B."/>
            <person name="Hilden K.S."/>
            <person name="Hope R."/>
            <person name="Hossain A."/>
            <person name="Karabika E."/>
            <person name="Karaffa L."/>
            <person name="Karanyi Z."/>
            <person name="Krasevec N."/>
            <person name="Kuo A."/>
            <person name="Kusch H."/>
            <person name="LaButti K."/>
            <person name="Lagendijk E.L."/>
            <person name="Lapidus A."/>
            <person name="Levasseur A."/>
            <person name="Lindquist E."/>
            <person name="Lipzen A."/>
            <person name="Logrieco A.F."/>
            <person name="MacCabe A."/>
            <person name="Maekelae M.R."/>
            <person name="Malavazi I."/>
            <person name="Melin P."/>
            <person name="Meyer V."/>
            <person name="Mielnichuk N."/>
            <person name="Miskei M."/>
            <person name="Molnar A.P."/>
            <person name="Mule G."/>
            <person name="Ngan C.Y."/>
            <person name="Orejas M."/>
            <person name="Orosz E."/>
            <person name="Ouedraogo J.P."/>
            <person name="Overkamp K.M."/>
            <person name="Park H.-S."/>
            <person name="Perrone G."/>
            <person name="Piumi F."/>
            <person name="Punt P.J."/>
            <person name="Ram A.F."/>
            <person name="Ramon A."/>
            <person name="Rauscher S."/>
            <person name="Record E."/>
            <person name="Riano-Pachon D.M."/>
            <person name="Robert V."/>
            <person name="Roehrig J."/>
            <person name="Ruller R."/>
            <person name="Salamov A."/>
            <person name="Salih N.S."/>
            <person name="Samson R.A."/>
            <person name="Sandor E."/>
            <person name="Sanguinetti M."/>
            <person name="Schuetze T."/>
            <person name="Sepcic K."/>
            <person name="Shelest E."/>
            <person name="Sherlock G."/>
            <person name="Sophianopoulou V."/>
            <person name="Squina F.M."/>
            <person name="Sun H."/>
            <person name="Susca A."/>
            <person name="Todd R.B."/>
            <person name="Tsang A."/>
            <person name="Unkles S.E."/>
            <person name="van de Wiele N."/>
            <person name="van Rossen-Uffink D."/>
            <person name="Oliveira J.V."/>
            <person name="Vesth T.C."/>
            <person name="Visser J."/>
            <person name="Yu J.-H."/>
            <person name="Zhou M."/>
            <person name="Andersen M.R."/>
            <person name="Archer D.B."/>
            <person name="Baker S.E."/>
            <person name="Benoit I."/>
            <person name="Brakhage A.A."/>
            <person name="Braus G.H."/>
            <person name="Fischer R."/>
            <person name="Frisvad J.C."/>
            <person name="Goldman G.H."/>
            <person name="Houbraken J."/>
            <person name="Oakley B."/>
            <person name="Pocsi I."/>
            <person name="Scazzocchio C."/>
            <person name="Seiboth B."/>
            <person name="vanKuyk P.A."/>
            <person name="Wortman J."/>
            <person name="Dyer P.S."/>
            <person name="Grigoriev I.V."/>
        </authorList>
    </citation>
    <scope>NUCLEOTIDE SEQUENCE [LARGE SCALE GENOMIC DNA]</scope>
    <source>
        <strain evidence="2">CBS 101740 / IMI 381727 / IBT 21946</strain>
    </source>
</reference>
<dbReference type="GeneID" id="93581357"/>
<dbReference type="Proteomes" id="UP000184499">
    <property type="component" value="Unassembled WGS sequence"/>
</dbReference>
<organism evidence="1 2">
    <name type="scientific">Aspergillus brasiliensis (strain CBS 101740 / IMI 381727 / IBT 21946)</name>
    <dbReference type="NCBI Taxonomy" id="767769"/>
    <lineage>
        <taxon>Eukaryota</taxon>
        <taxon>Fungi</taxon>
        <taxon>Dikarya</taxon>
        <taxon>Ascomycota</taxon>
        <taxon>Pezizomycotina</taxon>
        <taxon>Eurotiomycetes</taxon>
        <taxon>Eurotiomycetidae</taxon>
        <taxon>Eurotiales</taxon>
        <taxon>Aspergillaceae</taxon>
        <taxon>Aspergillus</taxon>
        <taxon>Aspergillus subgen. Circumdati</taxon>
    </lineage>
</organism>
<dbReference type="VEuPathDB" id="FungiDB:ASPBRDRAFT_673218"/>
<evidence type="ECO:0000313" key="1">
    <source>
        <dbReference type="EMBL" id="OJJ72856.1"/>
    </source>
</evidence>
<protein>
    <submittedName>
        <fullName evidence="1">Uncharacterized protein</fullName>
    </submittedName>
</protein>
<evidence type="ECO:0000313" key="2">
    <source>
        <dbReference type="Proteomes" id="UP000184499"/>
    </source>
</evidence>
<keyword evidence="2" id="KW-1185">Reference proteome</keyword>
<name>A0A1L9UML8_ASPBC</name>
<dbReference type="OrthoDB" id="10541252at2759"/>
<gene>
    <name evidence="1" type="ORF">ASPBRDRAFT_673218</name>
</gene>
<dbReference type="AlphaFoldDB" id="A0A1L9UML8"/>
<accession>A0A1L9UML8</accession>
<sequence length="133" mass="14669">MRWVTIFFGQRKGLNPSHLNDSLTLILLFLGKDAIPTVPISESSNIQRLRPSTVPSVPIIPIFWRLLIPRALSDYAEGIDQNQAGNSMPSAGGSVGMLGSTKYVRFSWNSTRQGPDIVASAHSFEVGIVRYLR</sequence>
<dbReference type="RefSeq" id="XP_067480104.1">
    <property type="nucleotide sequence ID" value="XM_067628869.1"/>
</dbReference>
<proteinExistence type="predicted"/>
<dbReference type="EMBL" id="KV878683">
    <property type="protein sequence ID" value="OJJ72856.1"/>
    <property type="molecule type" value="Genomic_DNA"/>
</dbReference>